<evidence type="ECO:0000259" key="2">
    <source>
        <dbReference type="Pfam" id="PF01757"/>
    </source>
</evidence>
<name>A0ABT1BJK6_9BURK</name>
<feature type="transmembrane region" description="Helical" evidence="1">
    <location>
        <begin position="83"/>
        <end position="103"/>
    </location>
</feature>
<feature type="transmembrane region" description="Helical" evidence="1">
    <location>
        <begin position="159"/>
        <end position="183"/>
    </location>
</feature>
<feature type="transmembrane region" description="Helical" evidence="1">
    <location>
        <begin position="305"/>
        <end position="329"/>
    </location>
</feature>
<feature type="transmembrane region" description="Helical" evidence="1">
    <location>
        <begin position="42"/>
        <end position="63"/>
    </location>
</feature>
<evidence type="ECO:0000313" key="4">
    <source>
        <dbReference type="Proteomes" id="UP001204851"/>
    </source>
</evidence>
<keyword evidence="3" id="KW-0808">Transferase</keyword>
<protein>
    <submittedName>
        <fullName evidence="3">Acyltransferase</fullName>
    </submittedName>
</protein>
<dbReference type="GO" id="GO:0016746">
    <property type="term" value="F:acyltransferase activity"/>
    <property type="evidence" value="ECO:0007669"/>
    <property type="project" value="UniProtKB-KW"/>
</dbReference>
<proteinExistence type="predicted"/>
<gene>
    <name evidence="3" type="ORF">M0L44_05085</name>
</gene>
<dbReference type="InterPro" id="IPR050879">
    <property type="entry name" value="Acyltransferase_3"/>
</dbReference>
<comment type="caution">
    <text evidence="3">The sequence shown here is derived from an EMBL/GenBank/DDBJ whole genome shotgun (WGS) entry which is preliminary data.</text>
</comment>
<sequence length="358" mass="39736">MSEQQRLSSLDTLRGVAISLVVLFHSSIPFQLPGRVASWVQIGNLGVQLFFLISAFTMSYMWAARAGESLPFRKFYLRRGLRIAPVFWLAMLGYGLPVLWSGQNPAQINGWDVLLTALFLNGFSVHAINLVVPGGWSIAVEMSFYLFFPLLATRLKTPLACVLTAFGFYAAGVGATALLRPWLPDAEMFYYYSLLTQAPIFPLGMALYRVVVERQRAHLPVIATVLALWLMLAVLGKFTSLTTRPFFWLPVFLMGAGMAWALQQGWHVKLLSLAGRRSYSLYLLHFAVIDLVLKPLLPWLPQGVAGYLCGLVVVFAISLFLAGLSFRFLESRVAGWTRHCIGWLDARSPAGGDVVAGR</sequence>
<dbReference type="EMBL" id="JAMXMC010000003">
    <property type="protein sequence ID" value="MCO5976099.1"/>
    <property type="molecule type" value="Genomic_DNA"/>
</dbReference>
<dbReference type="PANTHER" id="PTHR23028">
    <property type="entry name" value="ACETYLTRANSFERASE"/>
    <property type="match status" value="1"/>
</dbReference>
<keyword evidence="1" id="KW-0812">Transmembrane</keyword>
<keyword evidence="1" id="KW-0472">Membrane</keyword>
<feature type="transmembrane region" description="Helical" evidence="1">
    <location>
        <begin position="123"/>
        <end position="147"/>
    </location>
</feature>
<feature type="transmembrane region" description="Helical" evidence="1">
    <location>
        <begin position="219"/>
        <end position="239"/>
    </location>
</feature>
<dbReference type="InterPro" id="IPR002656">
    <property type="entry name" value="Acyl_transf_3_dom"/>
</dbReference>
<feature type="transmembrane region" description="Helical" evidence="1">
    <location>
        <begin position="282"/>
        <end position="299"/>
    </location>
</feature>
<feature type="domain" description="Acyltransferase 3" evidence="2">
    <location>
        <begin position="8"/>
        <end position="322"/>
    </location>
</feature>
<reference evidence="3 4" key="1">
    <citation type="submission" date="2022-06" db="EMBL/GenBank/DDBJ databases">
        <title>Ideonella sp. NS12-5 Genome sequencing and assembly.</title>
        <authorList>
            <person name="Jung Y."/>
        </authorList>
    </citation>
    <scope>NUCLEOTIDE SEQUENCE [LARGE SCALE GENOMIC DNA]</scope>
    <source>
        <strain evidence="3 4">NS12-5</strain>
    </source>
</reference>
<dbReference type="Proteomes" id="UP001204851">
    <property type="component" value="Unassembled WGS sequence"/>
</dbReference>
<dbReference type="Pfam" id="PF01757">
    <property type="entry name" value="Acyl_transf_3"/>
    <property type="match status" value="1"/>
</dbReference>
<feature type="transmembrane region" description="Helical" evidence="1">
    <location>
        <begin position="12"/>
        <end position="30"/>
    </location>
</feature>
<dbReference type="PANTHER" id="PTHR23028:SF53">
    <property type="entry name" value="ACYL_TRANSF_3 DOMAIN-CONTAINING PROTEIN"/>
    <property type="match status" value="1"/>
</dbReference>
<organism evidence="3 4">
    <name type="scientific">Ideonella oryzae</name>
    <dbReference type="NCBI Taxonomy" id="2937441"/>
    <lineage>
        <taxon>Bacteria</taxon>
        <taxon>Pseudomonadati</taxon>
        <taxon>Pseudomonadota</taxon>
        <taxon>Betaproteobacteria</taxon>
        <taxon>Burkholderiales</taxon>
        <taxon>Sphaerotilaceae</taxon>
        <taxon>Ideonella</taxon>
    </lineage>
</organism>
<feature type="transmembrane region" description="Helical" evidence="1">
    <location>
        <begin position="189"/>
        <end position="212"/>
    </location>
</feature>
<keyword evidence="4" id="KW-1185">Reference proteome</keyword>
<dbReference type="RefSeq" id="WP_252768583.1">
    <property type="nucleotide sequence ID" value="NZ_JAMXMC010000003.1"/>
</dbReference>
<keyword evidence="1" id="KW-1133">Transmembrane helix</keyword>
<evidence type="ECO:0000313" key="3">
    <source>
        <dbReference type="EMBL" id="MCO5976099.1"/>
    </source>
</evidence>
<feature type="transmembrane region" description="Helical" evidence="1">
    <location>
        <begin position="245"/>
        <end position="262"/>
    </location>
</feature>
<accession>A0ABT1BJK6</accession>
<keyword evidence="3" id="KW-0012">Acyltransferase</keyword>
<evidence type="ECO:0000256" key="1">
    <source>
        <dbReference type="SAM" id="Phobius"/>
    </source>
</evidence>